<reference evidence="1 2" key="1">
    <citation type="submission" date="2022-05" db="EMBL/GenBank/DDBJ databases">
        <authorList>
            <consortium name="Genoscope - CEA"/>
            <person name="William W."/>
        </authorList>
    </citation>
    <scope>NUCLEOTIDE SEQUENCE [LARGE SCALE GENOMIC DNA]</scope>
</reference>
<evidence type="ECO:0000313" key="1">
    <source>
        <dbReference type="EMBL" id="CAH3188245.1"/>
    </source>
</evidence>
<gene>
    <name evidence="1" type="ORF">PLOB_00039191</name>
</gene>
<evidence type="ECO:0000313" key="2">
    <source>
        <dbReference type="Proteomes" id="UP001159405"/>
    </source>
</evidence>
<dbReference type="EMBL" id="CALNXK010000602">
    <property type="protein sequence ID" value="CAH3188245.1"/>
    <property type="molecule type" value="Genomic_DNA"/>
</dbReference>
<keyword evidence="2" id="KW-1185">Reference proteome</keyword>
<comment type="caution">
    <text evidence="1">The sequence shown here is derived from an EMBL/GenBank/DDBJ whole genome shotgun (WGS) entry which is preliminary data.</text>
</comment>
<sequence length="50" mass="5943">MFCFLYALVSANWNNEEGHTFSFLDYLILVYFQWKTVFQRSPTDSSQVTP</sequence>
<proteinExistence type="predicted"/>
<accession>A0ABN8SBB3</accession>
<dbReference type="Proteomes" id="UP001159405">
    <property type="component" value="Unassembled WGS sequence"/>
</dbReference>
<name>A0ABN8SBB3_9CNID</name>
<protein>
    <submittedName>
        <fullName evidence="1">Uncharacterized protein</fullName>
    </submittedName>
</protein>
<organism evidence="1 2">
    <name type="scientific">Porites lobata</name>
    <dbReference type="NCBI Taxonomy" id="104759"/>
    <lineage>
        <taxon>Eukaryota</taxon>
        <taxon>Metazoa</taxon>
        <taxon>Cnidaria</taxon>
        <taxon>Anthozoa</taxon>
        <taxon>Hexacorallia</taxon>
        <taxon>Scleractinia</taxon>
        <taxon>Fungiina</taxon>
        <taxon>Poritidae</taxon>
        <taxon>Porites</taxon>
    </lineage>
</organism>